<dbReference type="SUPFAM" id="SSF103473">
    <property type="entry name" value="MFS general substrate transporter"/>
    <property type="match status" value="1"/>
</dbReference>
<evidence type="ECO:0000313" key="9">
    <source>
        <dbReference type="Proteomes" id="UP000033874"/>
    </source>
</evidence>
<feature type="transmembrane region" description="Helical" evidence="6">
    <location>
        <begin position="147"/>
        <end position="170"/>
    </location>
</feature>
<feature type="transmembrane region" description="Helical" evidence="6">
    <location>
        <begin position="53"/>
        <end position="73"/>
    </location>
</feature>
<feature type="transmembrane region" description="Helical" evidence="6">
    <location>
        <begin position="244"/>
        <end position="265"/>
    </location>
</feature>
<dbReference type="Pfam" id="PF11700">
    <property type="entry name" value="ATG22"/>
    <property type="match status" value="1"/>
</dbReference>
<dbReference type="InterPro" id="IPR024671">
    <property type="entry name" value="Atg22-like"/>
</dbReference>
<dbReference type="RefSeq" id="WP_046763743.1">
    <property type="nucleotide sequence ID" value="NZ_LBIC01000005.1"/>
</dbReference>
<feature type="transmembrane region" description="Helical" evidence="6">
    <location>
        <begin position="182"/>
        <end position="202"/>
    </location>
</feature>
<dbReference type="GO" id="GO:0012505">
    <property type="term" value="C:endomembrane system"/>
    <property type="evidence" value="ECO:0007669"/>
    <property type="project" value="UniProtKB-SubCell"/>
</dbReference>
<feature type="transmembrane region" description="Helical" evidence="6">
    <location>
        <begin position="408"/>
        <end position="426"/>
    </location>
</feature>
<keyword evidence="2" id="KW-0813">Transport</keyword>
<evidence type="ECO:0000256" key="2">
    <source>
        <dbReference type="ARBA" id="ARBA00022448"/>
    </source>
</evidence>
<sequence>MSPVSAETARRGQLSWALADFAREPFFSFVLSLAFPPFFVGTLAADPIQGTTLWGYSLSATSFALILLAPLAGALADATGTRRPWIIAMLIIVLAAVASLWFATARPGFIVWTLLSVAVAQLAIELSRIYTDSLIPSVARPDETGRLSALGVGLGFAASILFLGLGYLASTSGCEDATVARALSSGSGIWLALFMLPCLFFCPQPPTRFPSMRVALREGAGEFSRILPRLMDQMRLRRFLIARMFYWDGTMCLFSFIAIVAATQLKWGTAQVSILGLGGLFMGALFGAAAGRIEARLGTYRTLFIALLAMLLLTIMIAMVLVLEPPPPIEAPAGLPRAVDRIFLALAVTACGALAIIMASSRSLLVAVADPAKLGEAFGLYVMIGRASSFVAPLLVAVSTFVTREQKFGVFGVATLLLVVGLVLLARLRNDAVRREAAL</sequence>
<dbReference type="InterPro" id="IPR020846">
    <property type="entry name" value="MFS_dom"/>
</dbReference>
<proteinExistence type="predicted"/>
<feature type="transmembrane region" description="Helical" evidence="6">
    <location>
        <begin position="21"/>
        <end position="41"/>
    </location>
</feature>
<evidence type="ECO:0000256" key="6">
    <source>
        <dbReference type="SAM" id="Phobius"/>
    </source>
</evidence>
<evidence type="ECO:0000256" key="5">
    <source>
        <dbReference type="ARBA" id="ARBA00023136"/>
    </source>
</evidence>
<name>A0A0M3AP83_9SPHN</name>
<dbReference type="Proteomes" id="UP000033874">
    <property type="component" value="Unassembled WGS sequence"/>
</dbReference>
<dbReference type="InterPro" id="IPR036259">
    <property type="entry name" value="MFS_trans_sf"/>
</dbReference>
<evidence type="ECO:0000256" key="4">
    <source>
        <dbReference type="ARBA" id="ARBA00022989"/>
    </source>
</evidence>
<protein>
    <recommendedName>
        <fullName evidence="7">Major facilitator superfamily (MFS) profile domain-containing protein</fullName>
    </recommendedName>
</protein>
<dbReference type="STRING" id="56193.YP76_11390"/>
<feature type="transmembrane region" description="Helical" evidence="6">
    <location>
        <begin position="109"/>
        <end position="126"/>
    </location>
</feature>
<keyword evidence="9" id="KW-1185">Reference proteome</keyword>
<dbReference type="PATRIC" id="fig|56193.3.peg.2366"/>
<feature type="transmembrane region" description="Helical" evidence="6">
    <location>
        <begin position="342"/>
        <end position="368"/>
    </location>
</feature>
<comment type="caution">
    <text evidence="8">The sequence shown here is derived from an EMBL/GenBank/DDBJ whole genome shotgun (WGS) entry which is preliminary data.</text>
</comment>
<evidence type="ECO:0000256" key="1">
    <source>
        <dbReference type="ARBA" id="ARBA00004127"/>
    </source>
</evidence>
<dbReference type="PANTHER" id="PTHR23519">
    <property type="entry name" value="AUTOPHAGY-RELATED PROTEIN 22"/>
    <property type="match status" value="1"/>
</dbReference>
<dbReference type="Gene3D" id="1.20.1250.20">
    <property type="entry name" value="MFS general substrate transporter like domains"/>
    <property type="match status" value="1"/>
</dbReference>
<feature type="transmembrane region" description="Helical" evidence="6">
    <location>
        <begin position="271"/>
        <end position="291"/>
    </location>
</feature>
<dbReference type="EMBL" id="LBIC01000005">
    <property type="protein sequence ID" value="KKW91733.1"/>
    <property type="molecule type" value="Genomic_DNA"/>
</dbReference>
<dbReference type="PANTHER" id="PTHR23519:SF1">
    <property type="entry name" value="AUTOPHAGY-RELATED PROTEIN 22"/>
    <property type="match status" value="1"/>
</dbReference>
<keyword evidence="3 6" id="KW-0812">Transmembrane</keyword>
<feature type="transmembrane region" description="Helical" evidence="6">
    <location>
        <begin position="380"/>
        <end position="402"/>
    </location>
</feature>
<comment type="subcellular location">
    <subcellularLocation>
        <location evidence="1">Endomembrane system</location>
        <topology evidence="1">Multi-pass membrane protein</topology>
    </subcellularLocation>
</comment>
<evidence type="ECO:0000313" key="8">
    <source>
        <dbReference type="EMBL" id="KKW91733.1"/>
    </source>
</evidence>
<dbReference type="AlphaFoldDB" id="A0A0M3AP83"/>
<accession>A0A0M3AP83</accession>
<feature type="transmembrane region" description="Helical" evidence="6">
    <location>
        <begin position="85"/>
        <end position="103"/>
    </location>
</feature>
<dbReference type="GO" id="GO:0022857">
    <property type="term" value="F:transmembrane transporter activity"/>
    <property type="evidence" value="ECO:0007669"/>
    <property type="project" value="InterPro"/>
</dbReference>
<dbReference type="InterPro" id="IPR050495">
    <property type="entry name" value="ATG22/LtaA_families"/>
</dbReference>
<feature type="transmembrane region" description="Helical" evidence="6">
    <location>
        <begin position="303"/>
        <end position="322"/>
    </location>
</feature>
<organism evidence="8 9">
    <name type="scientific">Sphingobium chungbukense</name>
    <dbReference type="NCBI Taxonomy" id="56193"/>
    <lineage>
        <taxon>Bacteria</taxon>
        <taxon>Pseudomonadati</taxon>
        <taxon>Pseudomonadota</taxon>
        <taxon>Alphaproteobacteria</taxon>
        <taxon>Sphingomonadales</taxon>
        <taxon>Sphingomonadaceae</taxon>
        <taxon>Sphingobium</taxon>
    </lineage>
</organism>
<evidence type="ECO:0000259" key="7">
    <source>
        <dbReference type="PROSITE" id="PS50850"/>
    </source>
</evidence>
<keyword evidence="4 6" id="KW-1133">Transmembrane helix</keyword>
<feature type="domain" description="Major facilitator superfamily (MFS) profile" evidence="7">
    <location>
        <begin position="1"/>
        <end position="433"/>
    </location>
</feature>
<evidence type="ECO:0000256" key="3">
    <source>
        <dbReference type="ARBA" id="ARBA00022692"/>
    </source>
</evidence>
<gene>
    <name evidence="8" type="ORF">YP76_11390</name>
</gene>
<reference evidence="8 9" key="1">
    <citation type="submission" date="2015-04" db="EMBL/GenBank/DDBJ databases">
        <title>Genome sequence of aromatic hydrocarbons-degrading Sphingobium chungbukense DJ77.</title>
        <authorList>
            <person name="Kim Y.-C."/>
            <person name="Chae J.-C."/>
        </authorList>
    </citation>
    <scope>NUCLEOTIDE SEQUENCE [LARGE SCALE GENOMIC DNA]</scope>
    <source>
        <strain evidence="8 9">DJ77</strain>
    </source>
</reference>
<keyword evidence="5 6" id="KW-0472">Membrane</keyword>
<dbReference type="PROSITE" id="PS50850">
    <property type="entry name" value="MFS"/>
    <property type="match status" value="1"/>
</dbReference>